<keyword evidence="3" id="KW-1185">Reference proteome</keyword>
<organism evidence="3 4">
    <name type="scientific">Plectus sambesii</name>
    <dbReference type="NCBI Taxonomy" id="2011161"/>
    <lineage>
        <taxon>Eukaryota</taxon>
        <taxon>Metazoa</taxon>
        <taxon>Ecdysozoa</taxon>
        <taxon>Nematoda</taxon>
        <taxon>Chromadorea</taxon>
        <taxon>Plectida</taxon>
        <taxon>Plectina</taxon>
        <taxon>Plectoidea</taxon>
        <taxon>Plectidae</taxon>
        <taxon>Plectus</taxon>
    </lineage>
</organism>
<accession>A0A914XBN0</accession>
<feature type="signal peptide" evidence="2">
    <location>
        <begin position="1"/>
        <end position="19"/>
    </location>
</feature>
<proteinExistence type="predicted"/>
<feature type="region of interest" description="Disordered" evidence="1">
    <location>
        <begin position="93"/>
        <end position="153"/>
    </location>
</feature>
<evidence type="ECO:0000313" key="4">
    <source>
        <dbReference type="WBParaSite" id="PSAMB.scaffold744size42211.g8462.t1"/>
    </source>
</evidence>
<dbReference type="WBParaSite" id="PSAMB.scaffold744size42211.g8462.t1">
    <property type="protein sequence ID" value="PSAMB.scaffold744size42211.g8462.t1"/>
    <property type="gene ID" value="PSAMB.scaffold744size42211.g8462"/>
</dbReference>
<keyword evidence="2" id="KW-0732">Signal</keyword>
<reference evidence="4" key="1">
    <citation type="submission" date="2022-11" db="UniProtKB">
        <authorList>
            <consortium name="WormBaseParasite"/>
        </authorList>
    </citation>
    <scope>IDENTIFICATION</scope>
</reference>
<dbReference type="Proteomes" id="UP000887566">
    <property type="component" value="Unplaced"/>
</dbReference>
<sequence>MAGAFVLVALASVIAVAHGWPSAEDPLSEDERTELYNDLNQWESEQTEPPTDAQMRKFLQMKYIAMKQEQMNRLYTRLASEIGRPSKGLWRKKKYSLPTLASDQQQSSGQSSHRPDNFPSGTVGSNDSPKPTTGHLPSLWQTVSKKNAGDDDDQLMDIWKSGFRFKKSAA</sequence>
<evidence type="ECO:0000256" key="1">
    <source>
        <dbReference type="SAM" id="MobiDB-lite"/>
    </source>
</evidence>
<feature type="compositionally biased region" description="Polar residues" evidence="1">
    <location>
        <begin position="119"/>
        <end position="131"/>
    </location>
</feature>
<protein>
    <submittedName>
        <fullName evidence="4">Uncharacterized protein</fullName>
    </submittedName>
</protein>
<evidence type="ECO:0000313" key="3">
    <source>
        <dbReference type="Proteomes" id="UP000887566"/>
    </source>
</evidence>
<evidence type="ECO:0000256" key="2">
    <source>
        <dbReference type="SAM" id="SignalP"/>
    </source>
</evidence>
<feature type="compositionally biased region" description="Low complexity" evidence="1">
    <location>
        <begin position="102"/>
        <end position="112"/>
    </location>
</feature>
<name>A0A914XBN0_9BILA</name>
<dbReference type="AlphaFoldDB" id="A0A914XBN0"/>
<feature type="chain" id="PRO_5037908083" evidence="2">
    <location>
        <begin position="20"/>
        <end position="170"/>
    </location>
</feature>